<name>A0ACB8AAT8_9AGAM</name>
<keyword evidence="2" id="KW-1185">Reference proteome</keyword>
<evidence type="ECO:0000313" key="1">
    <source>
        <dbReference type="EMBL" id="KAH7910596.1"/>
    </source>
</evidence>
<dbReference type="EMBL" id="MU267707">
    <property type="protein sequence ID" value="KAH7910596.1"/>
    <property type="molecule type" value="Genomic_DNA"/>
</dbReference>
<organism evidence="1 2">
    <name type="scientific">Hygrophoropsis aurantiaca</name>
    <dbReference type="NCBI Taxonomy" id="72124"/>
    <lineage>
        <taxon>Eukaryota</taxon>
        <taxon>Fungi</taxon>
        <taxon>Dikarya</taxon>
        <taxon>Basidiomycota</taxon>
        <taxon>Agaricomycotina</taxon>
        <taxon>Agaricomycetes</taxon>
        <taxon>Agaricomycetidae</taxon>
        <taxon>Boletales</taxon>
        <taxon>Coniophorineae</taxon>
        <taxon>Hygrophoropsidaceae</taxon>
        <taxon>Hygrophoropsis</taxon>
    </lineage>
</organism>
<dbReference type="Proteomes" id="UP000790377">
    <property type="component" value="Unassembled WGS sequence"/>
</dbReference>
<proteinExistence type="predicted"/>
<comment type="caution">
    <text evidence="1">The sequence shown here is derived from an EMBL/GenBank/DDBJ whole genome shotgun (WGS) entry which is preliminary data.</text>
</comment>
<protein>
    <submittedName>
        <fullName evidence="1">Uncharacterized protein</fullName>
    </submittedName>
</protein>
<gene>
    <name evidence="1" type="ORF">BJ138DRAFT_1101735</name>
</gene>
<accession>A0ACB8AAT8</accession>
<evidence type="ECO:0000313" key="2">
    <source>
        <dbReference type="Proteomes" id="UP000790377"/>
    </source>
</evidence>
<reference evidence="1" key="1">
    <citation type="journal article" date="2021" name="New Phytol.">
        <title>Evolutionary innovations through gain and loss of genes in the ectomycorrhizal Boletales.</title>
        <authorList>
            <person name="Wu G."/>
            <person name="Miyauchi S."/>
            <person name="Morin E."/>
            <person name="Kuo A."/>
            <person name="Drula E."/>
            <person name="Varga T."/>
            <person name="Kohler A."/>
            <person name="Feng B."/>
            <person name="Cao Y."/>
            <person name="Lipzen A."/>
            <person name="Daum C."/>
            <person name="Hundley H."/>
            <person name="Pangilinan J."/>
            <person name="Johnson J."/>
            <person name="Barry K."/>
            <person name="LaButti K."/>
            <person name="Ng V."/>
            <person name="Ahrendt S."/>
            <person name="Min B."/>
            <person name="Choi I.G."/>
            <person name="Park H."/>
            <person name="Plett J.M."/>
            <person name="Magnuson J."/>
            <person name="Spatafora J.W."/>
            <person name="Nagy L.G."/>
            <person name="Henrissat B."/>
            <person name="Grigoriev I.V."/>
            <person name="Yang Z.L."/>
            <person name="Xu J."/>
            <person name="Martin F.M."/>
        </authorList>
    </citation>
    <scope>NUCLEOTIDE SEQUENCE</scope>
    <source>
        <strain evidence="1">ATCC 28755</strain>
    </source>
</reference>
<sequence length="622" mass="67723">MAPRRQKRPLLVLKLTSLTFLDAVAMDAGSEKPLYAVETVGSSTTIWRSDPWDGFTKTADIRWPKELPFKGKGKENAHGALVQMNGSRWKNVESFLKVGSLGSSRKFTVPHNPHTLKWKRSGSLYQCMSTSCKGPIATLEPSEDEIPPQLKIFESLENRYDSVPQLDHAGISLSLLDHIFVTAMLLVSEPEEWMTIAHHPTASEHPSTDALPIPKTASLKTPASARQWRKIMYGEPLYPSLKTPCFDTGVPLPRADDADVLDISEPAQLPTSIQQWRKIVYGEPLYPSLRPHSASGIDLPPRPNTAWDTASISSESAYYPATPSSAPSTGFFDSSFFEDSERNIPRINTNARYSSPLSLSPTPVSPLPSSEGVPISAHPSPSPHTSGRRELPAPPSAYNPPPSTQPWLHRCRSSPTVSPAATPEHVRKVTEDGVLVPPNIVDEDGDPLAINASRNRALSSGSIIRRRQLPTVPPTPTSPVQQRQHSGGGDKHASGTFQRTLPPTPMSVSRSVSGGGHRYAHSQSHGGPTPTRTNTTATRPATAQTGATTAPRRPRHEKDPEELIGWMRSVTRAHHRRTMDEANTERPTPVEDGAYEPPPPAYNAIDFSTPPQARSPPSGVGG</sequence>